<evidence type="ECO:0000313" key="4">
    <source>
        <dbReference type="EMBL" id="KZP25102.1"/>
    </source>
</evidence>
<dbReference type="PANTHER" id="PTHR43283">
    <property type="entry name" value="BETA-LACTAMASE-RELATED"/>
    <property type="match status" value="1"/>
</dbReference>
<comment type="similarity">
    <text evidence="1">Belongs to the class-A beta-lactamase family.</text>
</comment>
<dbReference type="STRING" id="436010.A0A166NKD1"/>
<dbReference type="Proteomes" id="UP000076532">
    <property type="component" value="Unassembled WGS sequence"/>
</dbReference>
<organism evidence="4 5">
    <name type="scientific">Athelia psychrophila</name>
    <dbReference type="NCBI Taxonomy" id="1759441"/>
    <lineage>
        <taxon>Eukaryota</taxon>
        <taxon>Fungi</taxon>
        <taxon>Dikarya</taxon>
        <taxon>Basidiomycota</taxon>
        <taxon>Agaricomycotina</taxon>
        <taxon>Agaricomycetes</taxon>
        <taxon>Agaricomycetidae</taxon>
        <taxon>Atheliales</taxon>
        <taxon>Atheliaceae</taxon>
        <taxon>Athelia</taxon>
    </lineage>
</organism>
<dbReference type="GO" id="GO:0016787">
    <property type="term" value="F:hydrolase activity"/>
    <property type="evidence" value="ECO:0007669"/>
    <property type="project" value="UniProtKB-KW"/>
</dbReference>
<keyword evidence="5" id="KW-1185">Reference proteome</keyword>
<feature type="domain" description="Beta-lactamase-related" evidence="3">
    <location>
        <begin position="13"/>
        <end position="319"/>
    </location>
</feature>
<dbReference type="Gene3D" id="3.40.710.10">
    <property type="entry name" value="DD-peptidase/beta-lactamase superfamily"/>
    <property type="match status" value="1"/>
</dbReference>
<dbReference type="Pfam" id="PF00144">
    <property type="entry name" value="Beta-lactamase"/>
    <property type="match status" value="1"/>
</dbReference>
<accession>A0A166NKD1</accession>
<dbReference type="PANTHER" id="PTHR43283:SF17">
    <property type="entry name" value="(LOVD), PUTATIVE (AFU_ORTHOLOGUE AFUA_5G00920)-RELATED"/>
    <property type="match status" value="1"/>
</dbReference>
<evidence type="ECO:0000256" key="2">
    <source>
        <dbReference type="ARBA" id="ARBA00022801"/>
    </source>
</evidence>
<dbReference type="OrthoDB" id="428260at2759"/>
<evidence type="ECO:0000256" key="1">
    <source>
        <dbReference type="ARBA" id="ARBA00009009"/>
    </source>
</evidence>
<keyword evidence="2" id="KW-0378">Hydrolase</keyword>
<dbReference type="SUPFAM" id="SSF56601">
    <property type="entry name" value="beta-lactamase/transpeptidase-like"/>
    <property type="match status" value="1"/>
</dbReference>
<gene>
    <name evidence="4" type="ORF">FIBSPDRAFT_888264</name>
</gene>
<sequence>MSSSTFDEDFRTAIDNKCVERGLFSLDSPDDIARLLPELAAPEILTGFDAEGKPVKVPAKNRITLRHLLAHTAGMANELMDPLLSAWRKTPEGRRVHGDAFMSEYVMPLVYEPGESWMYSVSIDWAGKLVERANGGVALEAYMQQYIWDPLGMQDITFHLEKKALVKQRRIEMTSRVPESGLLIPQSWSPYFAPERVSYASGGSGLWGSAPEFLKVLTSILRDDGKLLASGIVVEMFKSQLSQASKDSCMDILKPTHGNAAFEFTWGLGGKYSSEDMPSERRKKGSLAWGGYPNSLWWIDPEAGVAGLYASHLLPTDDKKTTDMFDEFEKDVYQQAQASSAM</sequence>
<dbReference type="AlphaFoldDB" id="A0A166NKD1"/>
<evidence type="ECO:0000313" key="5">
    <source>
        <dbReference type="Proteomes" id="UP000076532"/>
    </source>
</evidence>
<proteinExistence type="inferred from homology"/>
<protein>
    <submittedName>
        <fullName evidence="4">Beta-lactamase/transpeptidase-like protein</fullName>
    </submittedName>
</protein>
<dbReference type="InterPro" id="IPR012338">
    <property type="entry name" value="Beta-lactam/transpept-like"/>
</dbReference>
<dbReference type="EMBL" id="KV417522">
    <property type="protein sequence ID" value="KZP25102.1"/>
    <property type="molecule type" value="Genomic_DNA"/>
</dbReference>
<evidence type="ECO:0000259" key="3">
    <source>
        <dbReference type="Pfam" id="PF00144"/>
    </source>
</evidence>
<name>A0A166NKD1_9AGAM</name>
<reference evidence="4 5" key="1">
    <citation type="journal article" date="2016" name="Mol. Biol. Evol.">
        <title>Comparative Genomics of Early-Diverging Mushroom-Forming Fungi Provides Insights into the Origins of Lignocellulose Decay Capabilities.</title>
        <authorList>
            <person name="Nagy L.G."/>
            <person name="Riley R."/>
            <person name="Tritt A."/>
            <person name="Adam C."/>
            <person name="Daum C."/>
            <person name="Floudas D."/>
            <person name="Sun H."/>
            <person name="Yadav J.S."/>
            <person name="Pangilinan J."/>
            <person name="Larsson K.H."/>
            <person name="Matsuura K."/>
            <person name="Barry K."/>
            <person name="Labutti K."/>
            <person name="Kuo R."/>
            <person name="Ohm R.A."/>
            <person name="Bhattacharya S.S."/>
            <person name="Shirouzu T."/>
            <person name="Yoshinaga Y."/>
            <person name="Martin F.M."/>
            <person name="Grigoriev I.V."/>
            <person name="Hibbett D.S."/>
        </authorList>
    </citation>
    <scope>NUCLEOTIDE SEQUENCE [LARGE SCALE GENOMIC DNA]</scope>
    <source>
        <strain evidence="4 5">CBS 109695</strain>
    </source>
</reference>
<dbReference type="InterPro" id="IPR001466">
    <property type="entry name" value="Beta-lactam-related"/>
</dbReference>
<dbReference type="InterPro" id="IPR050789">
    <property type="entry name" value="Diverse_Enzym_Activities"/>
</dbReference>